<keyword evidence="7 13" id="KW-0808">Transferase</keyword>
<evidence type="ECO:0000256" key="9">
    <source>
        <dbReference type="ARBA" id="ARBA00022777"/>
    </source>
</evidence>
<feature type="domain" description="Guanylate kinase-like" evidence="14">
    <location>
        <begin position="6"/>
        <end position="187"/>
    </location>
</feature>
<keyword evidence="10 13" id="KW-0067">ATP-binding</keyword>
<dbReference type="GO" id="GO:0005829">
    <property type="term" value="C:cytosol"/>
    <property type="evidence" value="ECO:0007669"/>
    <property type="project" value="TreeGrafter"/>
</dbReference>
<dbReference type="CDD" id="cd00071">
    <property type="entry name" value="GMPK"/>
    <property type="match status" value="1"/>
</dbReference>
<dbReference type="AlphaFoldDB" id="E8Q794"/>
<keyword evidence="16" id="KW-1185">Reference proteome</keyword>
<dbReference type="InterPro" id="IPR020590">
    <property type="entry name" value="Guanylate_kinase_CS"/>
</dbReference>
<feature type="binding site" evidence="13">
    <location>
        <begin position="13"/>
        <end position="20"/>
    </location>
    <ligand>
        <name>ATP</name>
        <dbReference type="ChEBI" id="CHEBI:30616"/>
    </ligand>
</feature>
<dbReference type="PROSITE" id="PS00856">
    <property type="entry name" value="GUANYLATE_KINASE_1"/>
    <property type="match status" value="1"/>
</dbReference>
<sequence>MKKCIGSLCAVSAPSGTGKSTLICALQKKNCLLFDTQLSISYTTRKRRFGEKHGVDYYFISFKKFKFMIDNNMFFEYAKIFNNYYGTGKNKIESMLNAGTHIILDIDWKGVQQIKNRVTNFFTIFILPPSKEELELRLRLRRKDTNEIISNRMKHAVNDICHFKEYDYIIINDDFNIALFHLQSIILSEQLRLVYQKQQHNDLIIDLLSENYCKIKRTYSIE</sequence>
<accession>E8Q794</accession>
<dbReference type="Gene3D" id="3.30.63.10">
    <property type="entry name" value="Guanylate Kinase phosphate binding domain"/>
    <property type="match status" value="1"/>
</dbReference>
<dbReference type="GO" id="GO:0005524">
    <property type="term" value="F:ATP binding"/>
    <property type="evidence" value="ECO:0007669"/>
    <property type="project" value="UniProtKB-UniRule"/>
</dbReference>
<dbReference type="EC" id="2.7.4.8" evidence="4 13"/>
<dbReference type="InterPro" id="IPR008145">
    <property type="entry name" value="GK/Ca_channel_bsu"/>
</dbReference>
<evidence type="ECO:0000256" key="7">
    <source>
        <dbReference type="ARBA" id="ARBA00022679"/>
    </source>
</evidence>
<evidence type="ECO:0000256" key="13">
    <source>
        <dbReference type="HAMAP-Rule" id="MF_00328"/>
    </source>
</evidence>
<dbReference type="OrthoDB" id="9808150at2"/>
<evidence type="ECO:0000256" key="4">
    <source>
        <dbReference type="ARBA" id="ARBA00012961"/>
    </source>
</evidence>
<comment type="similarity">
    <text evidence="3 13">Belongs to the guanylate kinase family.</text>
</comment>
<comment type="function">
    <text evidence="1 13">Essential for recycling GMP and indirectly, cGMP.</text>
</comment>
<evidence type="ECO:0000256" key="2">
    <source>
        <dbReference type="ARBA" id="ARBA00004496"/>
    </source>
</evidence>
<dbReference type="KEGG" id="bva:BVAF_618"/>
<protein>
    <recommendedName>
        <fullName evidence="5 13">Guanylate kinase</fullName>
        <ecNumber evidence="4 13">2.7.4.8</ecNumber>
    </recommendedName>
    <alternativeName>
        <fullName evidence="11 13">GMP kinase</fullName>
    </alternativeName>
</protein>
<evidence type="ECO:0000256" key="1">
    <source>
        <dbReference type="ARBA" id="ARBA00003531"/>
    </source>
</evidence>
<evidence type="ECO:0000256" key="3">
    <source>
        <dbReference type="ARBA" id="ARBA00005790"/>
    </source>
</evidence>
<dbReference type="PANTHER" id="PTHR23117:SF13">
    <property type="entry name" value="GUANYLATE KINASE"/>
    <property type="match status" value="1"/>
</dbReference>
<dbReference type="RefSeq" id="WP_013516914.1">
    <property type="nucleotide sequence ID" value="NC_014909.2"/>
</dbReference>
<dbReference type="Gene3D" id="3.40.50.300">
    <property type="entry name" value="P-loop containing nucleotide triphosphate hydrolases"/>
    <property type="match status" value="1"/>
</dbReference>
<dbReference type="SMART" id="SM00072">
    <property type="entry name" value="GuKc"/>
    <property type="match status" value="1"/>
</dbReference>
<evidence type="ECO:0000256" key="10">
    <source>
        <dbReference type="ARBA" id="ARBA00022840"/>
    </source>
</evidence>
<dbReference type="NCBIfam" id="TIGR03263">
    <property type="entry name" value="guanyl_kin"/>
    <property type="match status" value="1"/>
</dbReference>
<evidence type="ECO:0000313" key="15">
    <source>
        <dbReference type="EMBL" id="ADV33989.1"/>
    </source>
</evidence>
<dbReference type="InterPro" id="IPR017665">
    <property type="entry name" value="Guanylate_kinase"/>
</dbReference>
<dbReference type="InterPro" id="IPR027417">
    <property type="entry name" value="P-loop_NTPase"/>
</dbReference>
<evidence type="ECO:0000256" key="5">
    <source>
        <dbReference type="ARBA" id="ARBA00016296"/>
    </source>
</evidence>
<dbReference type="STRING" id="859654.BVAF_618"/>
<comment type="subcellular location">
    <subcellularLocation>
        <location evidence="2 13">Cytoplasm</location>
    </subcellularLocation>
</comment>
<comment type="catalytic activity">
    <reaction evidence="12 13">
        <text>GMP + ATP = GDP + ADP</text>
        <dbReference type="Rhea" id="RHEA:20780"/>
        <dbReference type="ChEBI" id="CHEBI:30616"/>
        <dbReference type="ChEBI" id="CHEBI:58115"/>
        <dbReference type="ChEBI" id="CHEBI:58189"/>
        <dbReference type="ChEBI" id="CHEBI:456216"/>
        <dbReference type="EC" id="2.7.4.8"/>
    </reaction>
</comment>
<evidence type="ECO:0000256" key="8">
    <source>
        <dbReference type="ARBA" id="ARBA00022741"/>
    </source>
</evidence>
<proteinExistence type="inferred from homology"/>
<evidence type="ECO:0000313" key="16">
    <source>
        <dbReference type="Proteomes" id="UP000007464"/>
    </source>
</evidence>
<dbReference type="EMBL" id="CP002189">
    <property type="protein sequence ID" value="ADV33989.1"/>
    <property type="molecule type" value="Genomic_DNA"/>
</dbReference>
<dbReference type="SUPFAM" id="SSF52540">
    <property type="entry name" value="P-loop containing nucleoside triphosphate hydrolases"/>
    <property type="match status" value="1"/>
</dbReference>
<keyword evidence="9 13" id="KW-0418">Kinase</keyword>
<dbReference type="Pfam" id="PF00625">
    <property type="entry name" value="Guanylate_kin"/>
    <property type="match status" value="1"/>
</dbReference>
<evidence type="ECO:0000259" key="14">
    <source>
        <dbReference type="PROSITE" id="PS50052"/>
    </source>
</evidence>
<dbReference type="InterPro" id="IPR008144">
    <property type="entry name" value="Guanylate_kin-like_dom"/>
</dbReference>
<dbReference type="HAMAP" id="MF_00328">
    <property type="entry name" value="Guanylate_kinase"/>
    <property type="match status" value="1"/>
</dbReference>
<keyword evidence="6 13" id="KW-0963">Cytoplasm</keyword>
<organism evidence="15 16">
    <name type="scientific">Blochmanniella vafra (strain BVAF)</name>
    <dbReference type="NCBI Taxonomy" id="859654"/>
    <lineage>
        <taxon>Bacteria</taxon>
        <taxon>Pseudomonadati</taxon>
        <taxon>Pseudomonadota</taxon>
        <taxon>Gammaproteobacteria</taxon>
        <taxon>Enterobacterales</taxon>
        <taxon>Enterobacteriaceae</taxon>
        <taxon>ant endosymbionts</taxon>
        <taxon>Candidatus Blochmanniella</taxon>
    </lineage>
</organism>
<dbReference type="PANTHER" id="PTHR23117">
    <property type="entry name" value="GUANYLATE KINASE-RELATED"/>
    <property type="match status" value="1"/>
</dbReference>
<gene>
    <name evidence="13 15" type="primary">gmk</name>
    <name evidence="15" type="ordered locus">BVAF_618</name>
</gene>
<dbReference type="PROSITE" id="PS50052">
    <property type="entry name" value="GUANYLATE_KINASE_2"/>
    <property type="match status" value="1"/>
</dbReference>
<dbReference type="Proteomes" id="UP000007464">
    <property type="component" value="Chromosome"/>
</dbReference>
<dbReference type="HOGENOM" id="CLU_001715_1_0_6"/>
<evidence type="ECO:0000256" key="12">
    <source>
        <dbReference type="ARBA" id="ARBA00048594"/>
    </source>
</evidence>
<evidence type="ECO:0000256" key="11">
    <source>
        <dbReference type="ARBA" id="ARBA00030128"/>
    </source>
</evidence>
<keyword evidence="8 13" id="KW-0547">Nucleotide-binding</keyword>
<name>E8Q794_BLOVB</name>
<evidence type="ECO:0000256" key="6">
    <source>
        <dbReference type="ARBA" id="ARBA00022490"/>
    </source>
</evidence>
<reference evidence="15 16" key="1">
    <citation type="journal article" date="2010" name="BMC Genomics">
        <title>Unprecedented loss of ammonia assimilation capability in a urease-encoding bacterial mutualist.</title>
        <authorList>
            <person name="Williams L.E."/>
            <person name="Wernegreen J.J."/>
        </authorList>
    </citation>
    <scope>NUCLEOTIDE SEQUENCE [LARGE SCALE GENOMIC DNA]</scope>
    <source>
        <strain evidence="15 16">BVAF</strain>
    </source>
</reference>
<dbReference type="FunFam" id="3.30.63.10:FF:000005">
    <property type="entry name" value="Guanylate kinase"/>
    <property type="match status" value="1"/>
</dbReference>
<dbReference type="GO" id="GO:0004385">
    <property type="term" value="F:GMP kinase activity"/>
    <property type="evidence" value="ECO:0007669"/>
    <property type="project" value="UniProtKB-UniRule"/>
</dbReference>